<organism evidence="2 3">
    <name type="scientific">Tanacetum coccineum</name>
    <dbReference type="NCBI Taxonomy" id="301880"/>
    <lineage>
        <taxon>Eukaryota</taxon>
        <taxon>Viridiplantae</taxon>
        <taxon>Streptophyta</taxon>
        <taxon>Embryophyta</taxon>
        <taxon>Tracheophyta</taxon>
        <taxon>Spermatophyta</taxon>
        <taxon>Magnoliopsida</taxon>
        <taxon>eudicotyledons</taxon>
        <taxon>Gunneridae</taxon>
        <taxon>Pentapetalae</taxon>
        <taxon>asterids</taxon>
        <taxon>campanulids</taxon>
        <taxon>Asterales</taxon>
        <taxon>Asteraceae</taxon>
        <taxon>Asteroideae</taxon>
        <taxon>Anthemideae</taxon>
        <taxon>Anthemidinae</taxon>
        <taxon>Tanacetum</taxon>
    </lineage>
</organism>
<evidence type="ECO:0000313" key="3">
    <source>
        <dbReference type="Proteomes" id="UP001151760"/>
    </source>
</evidence>
<evidence type="ECO:0000313" key="2">
    <source>
        <dbReference type="EMBL" id="GJT89389.1"/>
    </source>
</evidence>
<evidence type="ECO:0000256" key="1">
    <source>
        <dbReference type="SAM" id="MobiDB-lite"/>
    </source>
</evidence>
<gene>
    <name evidence="2" type="ORF">Tco_1071106</name>
</gene>
<feature type="region of interest" description="Disordered" evidence="1">
    <location>
        <begin position="490"/>
        <end position="512"/>
    </location>
</feature>
<keyword evidence="3" id="KW-1185">Reference proteome</keyword>
<protein>
    <submittedName>
        <fullName evidence="2">Uncharacterized protein</fullName>
    </submittedName>
</protein>
<dbReference type="EMBL" id="BQNB010019819">
    <property type="protein sequence ID" value="GJT89389.1"/>
    <property type="molecule type" value="Genomic_DNA"/>
</dbReference>
<name>A0ABQ5HPD5_9ASTR</name>
<accession>A0ABQ5HPD5</accession>
<comment type="caution">
    <text evidence="2">The sequence shown here is derived from an EMBL/GenBank/DDBJ whole genome shotgun (WGS) entry which is preliminary data.</text>
</comment>
<sequence length="586" mass="66691">MLAIDGVGFDWSDMAEEQVQTNMALMAFSDSEVYNDKTCTKTYLKNYETLKKQCDDLIVKLNQTKFIAGTYKRGLATVEDQLITYRKNEVLFSEEVTVLKKEVACKNYEINVLKSKFEKVKQEKKGIEFKIEKFDNALKSLTLFVIKKLDDSKENSDDSLVKEQVSEDISSFVESSPNAHCKYHQRERMVHGNNYNRVNYNYTTNRTHPNVQRNMVPRAVLIKTGLKPFNTARTVNTAHPKSTIFSAKPMHVKRGRDTKIPQSSGPPIKVGDEVVHKELGNRMERAATTASSLEAEKDNEFCDKHDMVAYLQKPEGSEAFHQIVNFLNSSHIKYALIENPKIYISSIQQFWGTATTRTTDDGEVEITASIDGQVKTVNEASLRRHLKLEDSDGTLFSSVEAAEIPQSQFPTQTQVADEATFISVDVDAAGDATTDIGLEAGQGNGTMHKTPTRPHDSPFLRVYTLGILLYKAHLRVKKLEKQQTNKLVEKRPDIISEDEDAEEDSSKQGRKISEINKDPTILLVQHEQDMNNEFDYDSCKLVLAVENLVTIRRVQKEKRIKEKLLERRENRLKEDKDSKLEHDNLA</sequence>
<reference evidence="2" key="2">
    <citation type="submission" date="2022-01" db="EMBL/GenBank/DDBJ databases">
        <authorList>
            <person name="Yamashiro T."/>
            <person name="Shiraishi A."/>
            <person name="Satake H."/>
            <person name="Nakayama K."/>
        </authorList>
    </citation>
    <scope>NUCLEOTIDE SEQUENCE</scope>
</reference>
<reference evidence="2" key="1">
    <citation type="journal article" date="2022" name="Int. J. Mol. Sci.">
        <title>Draft Genome of Tanacetum Coccineum: Genomic Comparison of Closely Related Tanacetum-Family Plants.</title>
        <authorList>
            <person name="Yamashiro T."/>
            <person name="Shiraishi A."/>
            <person name="Nakayama K."/>
            <person name="Satake H."/>
        </authorList>
    </citation>
    <scope>NUCLEOTIDE SEQUENCE</scope>
</reference>
<dbReference type="Proteomes" id="UP001151760">
    <property type="component" value="Unassembled WGS sequence"/>
</dbReference>
<proteinExistence type="predicted"/>